<reference evidence="5" key="1">
    <citation type="submission" date="2020-06" db="EMBL/GenBank/DDBJ databases">
        <authorList>
            <person name="Li T."/>
            <person name="Hu X."/>
            <person name="Zhang T."/>
            <person name="Song X."/>
            <person name="Zhang H."/>
            <person name="Dai N."/>
            <person name="Sheng W."/>
            <person name="Hou X."/>
            <person name="Wei L."/>
        </authorList>
    </citation>
    <scope>NUCLEOTIDE SEQUENCE</scope>
    <source>
        <strain evidence="5">KEN8</strain>
        <tissue evidence="5">Leaf</tissue>
    </source>
</reference>
<dbReference type="InterPro" id="IPR057670">
    <property type="entry name" value="SH3_retrovirus"/>
</dbReference>
<keyword evidence="1" id="KW-0863">Zinc-finger</keyword>
<protein>
    <submittedName>
        <fullName evidence="5">Copia protein</fullName>
    </submittedName>
</protein>
<sequence length="549" mass="62573">MAKEDAFSVNNSEVVCVLSTPIPKYVEDETVEQTRTRSKWENDDYICRGHILNDISDTLFDIYQNVESAKALWDALEAKYMAEDASSKKFMVSNFNNYKMVDSRPFMEQYNEFLRILVLRIEESLRAQENDKPKDKYVVCSSSVNMVEECRATKTNDKKGKRKVHDNKHDGSNKKSKLTCWKCGKSGHFKRDCRVGKGENHFKNTNRASGSGEGSKDHNPNKGASITHACKGRGLLKMFQLVYDGSVLHMENESSAPIVGVDSVVLEFTSGKTISLSNVLYVPKLHKNFVSSSLLNKCGFRQVFESDKYILSKSGVFVGFGYYNNGNKKYFVTLIDDVSRGGEDIDPSYFQFVGIIYETTAPYTPQQNGVSERKNRILKEMVNSMLSYSSLSDGFWGEAMLMACYLLNRVPNKRNNVTPYELWHKKKPNLNYLRIWGCRAVVRLPEPKKKSLGERGIDCIFIGYAEHSKAYRFYVIEPNGFISINIVIESRNAIFDEARFSSIPRPKDMISSTSGTHKETESSETTLDELMELRKSKRNRKPKSFGPDF</sequence>
<dbReference type="Gene3D" id="3.30.420.10">
    <property type="entry name" value="Ribonuclease H-like superfamily/Ribonuclease H"/>
    <property type="match status" value="1"/>
</dbReference>
<gene>
    <name evidence="5" type="ORF">Scaly_1628100</name>
</gene>
<dbReference type="SMART" id="SM00343">
    <property type="entry name" value="ZnF_C2HC"/>
    <property type="match status" value="1"/>
</dbReference>
<dbReference type="InterPro" id="IPR036397">
    <property type="entry name" value="RNaseH_sf"/>
</dbReference>
<dbReference type="SUPFAM" id="SSF57756">
    <property type="entry name" value="Retrovirus zinc finger-like domains"/>
    <property type="match status" value="1"/>
</dbReference>
<dbReference type="Pfam" id="PF00098">
    <property type="entry name" value="zf-CCHC"/>
    <property type="match status" value="1"/>
</dbReference>
<evidence type="ECO:0000259" key="3">
    <source>
        <dbReference type="PROSITE" id="PS50158"/>
    </source>
</evidence>
<organism evidence="5">
    <name type="scientific">Sesamum calycinum</name>
    <dbReference type="NCBI Taxonomy" id="2727403"/>
    <lineage>
        <taxon>Eukaryota</taxon>
        <taxon>Viridiplantae</taxon>
        <taxon>Streptophyta</taxon>
        <taxon>Embryophyta</taxon>
        <taxon>Tracheophyta</taxon>
        <taxon>Spermatophyta</taxon>
        <taxon>Magnoliopsida</taxon>
        <taxon>eudicotyledons</taxon>
        <taxon>Gunneridae</taxon>
        <taxon>Pentapetalae</taxon>
        <taxon>asterids</taxon>
        <taxon>lamiids</taxon>
        <taxon>Lamiales</taxon>
        <taxon>Pedaliaceae</taxon>
        <taxon>Sesamum</taxon>
    </lineage>
</organism>
<dbReference type="InterPro" id="IPR054722">
    <property type="entry name" value="PolX-like_BBD"/>
</dbReference>
<dbReference type="EMBL" id="JACGWM010000009">
    <property type="protein sequence ID" value="KAL0352394.1"/>
    <property type="molecule type" value="Genomic_DNA"/>
</dbReference>
<evidence type="ECO:0000256" key="1">
    <source>
        <dbReference type="PROSITE-ProRule" id="PRU00047"/>
    </source>
</evidence>
<feature type="region of interest" description="Disordered" evidence="2">
    <location>
        <begin position="506"/>
        <end position="549"/>
    </location>
</feature>
<keyword evidence="1" id="KW-0479">Metal-binding</keyword>
<evidence type="ECO:0000256" key="2">
    <source>
        <dbReference type="SAM" id="MobiDB-lite"/>
    </source>
</evidence>
<proteinExistence type="predicted"/>
<dbReference type="InterPro" id="IPR001878">
    <property type="entry name" value="Znf_CCHC"/>
</dbReference>
<dbReference type="Pfam" id="PF14223">
    <property type="entry name" value="Retrotran_gag_2"/>
    <property type="match status" value="1"/>
</dbReference>
<evidence type="ECO:0000313" key="5">
    <source>
        <dbReference type="EMBL" id="KAL0352394.1"/>
    </source>
</evidence>
<keyword evidence="1" id="KW-0862">Zinc</keyword>
<dbReference type="SUPFAM" id="SSF53098">
    <property type="entry name" value="Ribonuclease H-like"/>
    <property type="match status" value="1"/>
</dbReference>
<feature type="region of interest" description="Disordered" evidence="2">
    <location>
        <begin position="200"/>
        <end position="224"/>
    </location>
</feature>
<dbReference type="PANTHER" id="PTHR47592:SF29">
    <property type="entry name" value="ZINC FINGER, CCHC-TYPE"/>
    <property type="match status" value="1"/>
</dbReference>
<name>A0AAW2P9A7_9LAMI</name>
<dbReference type="Pfam" id="PF22936">
    <property type="entry name" value="Pol_BBD"/>
    <property type="match status" value="1"/>
</dbReference>
<dbReference type="PROSITE" id="PS50158">
    <property type="entry name" value="ZF_CCHC"/>
    <property type="match status" value="1"/>
</dbReference>
<comment type="caution">
    <text evidence="5">The sequence shown here is derived from an EMBL/GenBank/DDBJ whole genome shotgun (WGS) entry which is preliminary data.</text>
</comment>
<feature type="region of interest" description="Disordered" evidence="2">
    <location>
        <begin position="152"/>
        <end position="176"/>
    </location>
</feature>
<dbReference type="Pfam" id="PF25597">
    <property type="entry name" value="SH3_retrovirus"/>
    <property type="match status" value="1"/>
</dbReference>
<dbReference type="GO" id="GO:0003676">
    <property type="term" value="F:nucleic acid binding"/>
    <property type="evidence" value="ECO:0007669"/>
    <property type="project" value="InterPro"/>
</dbReference>
<dbReference type="InterPro" id="IPR036875">
    <property type="entry name" value="Znf_CCHC_sf"/>
</dbReference>
<dbReference type="InterPro" id="IPR012337">
    <property type="entry name" value="RNaseH-like_sf"/>
</dbReference>
<reference evidence="5" key="2">
    <citation type="journal article" date="2024" name="Plant">
        <title>Genomic evolution and insights into agronomic trait innovations of Sesamum species.</title>
        <authorList>
            <person name="Miao H."/>
            <person name="Wang L."/>
            <person name="Qu L."/>
            <person name="Liu H."/>
            <person name="Sun Y."/>
            <person name="Le M."/>
            <person name="Wang Q."/>
            <person name="Wei S."/>
            <person name="Zheng Y."/>
            <person name="Lin W."/>
            <person name="Duan Y."/>
            <person name="Cao H."/>
            <person name="Xiong S."/>
            <person name="Wang X."/>
            <person name="Wei L."/>
            <person name="Li C."/>
            <person name="Ma Q."/>
            <person name="Ju M."/>
            <person name="Zhao R."/>
            <person name="Li G."/>
            <person name="Mu C."/>
            <person name="Tian Q."/>
            <person name="Mei H."/>
            <person name="Zhang T."/>
            <person name="Gao T."/>
            <person name="Zhang H."/>
        </authorList>
    </citation>
    <scope>NUCLEOTIDE SEQUENCE</scope>
    <source>
        <strain evidence="5">KEN8</strain>
    </source>
</reference>
<evidence type="ECO:0000259" key="4">
    <source>
        <dbReference type="PROSITE" id="PS50994"/>
    </source>
</evidence>
<dbReference type="GO" id="GO:0008270">
    <property type="term" value="F:zinc ion binding"/>
    <property type="evidence" value="ECO:0007669"/>
    <property type="project" value="UniProtKB-KW"/>
</dbReference>
<dbReference type="InterPro" id="IPR001584">
    <property type="entry name" value="Integrase_cat-core"/>
</dbReference>
<feature type="domain" description="Integrase catalytic" evidence="4">
    <location>
        <begin position="253"/>
        <end position="427"/>
    </location>
</feature>
<feature type="domain" description="CCHC-type" evidence="3">
    <location>
        <begin position="180"/>
        <end position="194"/>
    </location>
</feature>
<accession>A0AAW2P9A7</accession>
<dbReference type="AlphaFoldDB" id="A0AAW2P9A7"/>
<dbReference type="PANTHER" id="PTHR47592">
    <property type="entry name" value="PBF68 PROTEIN"/>
    <property type="match status" value="1"/>
</dbReference>
<dbReference type="GO" id="GO:0015074">
    <property type="term" value="P:DNA integration"/>
    <property type="evidence" value="ECO:0007669"/>
    <property type="project" value="InterPro"/>
</dbReference>
<dbReference type="PROSITE" id="PS50994">
    <property type="entry name" value="INTEGRASE"/>
    <property type="match status" value="1"/>
</dbReference>